<dbReference type="Pfam" id="PF03091">
    <property type="entry name" value="CutA1"/>
    <property type="match status" value="1"/>
</dbReference>
<dbReference type="InterPro" id="IPR015867">
    <property type="entry name" value="N-reg_PII/ATP_PRibTrfase_C"/>
</dbReference>
<dbReference type="SUPFAM" id="SSF54913">
    <property type="entry name" value="GlnB-like"/>
    <property type="match status" value="1"/>
</dbReference>
<accession>A0A4P6JZ50</accession>
<dbReference type="InterPro" id="IPR011322">
    <property type="entry name" value="N-reg_PII-like_a/b"/>
</dbReference>
<dbReference type="AlphaFoldDB" id="A0A4P6JZ50"/>
<proteinExistence type="inferred from homology"/>
<evidence type="ECO:0000313" key="3">
    <source>
        <dbReference type="Proteomes" id="UP000290365"/>
    </source>
</evidence>
<dbReference type="KEGG" id="kbs:EPA93_36325"/>
<gene>
    <name evidence="2" type="ORF">EPA93_36325</name>
</gene>
<organism evidence="2 3">
    <name type="scientific">Ktedonosporobacter rubrisoli</name>
    <dbReference type="NCBI Taxonomy" id="2509675"/>
    <lineage>
        <taxon>Bacteria</taxon>
        <taxon>Bacillati</taxon>
        <taxon>Chloroflexota</taxon>
        <taxon>Ktedonobacteria</taxon>
        <taxon>Ktedonobacterales</taxon>
        <taxon>Ktedonosporobacteraceae</taxon>
        <taxon>Ktedonosporobacter</taxon>
    </lineage>
</organism>
<evidence type="ECO:0000313" key="2">
    <source>
        <dbReference type="EMBL" id="QBD81148.1"/>
    </source>
</evidence>
<dbReference type="OrthoDB" id="37622at2"/>
<dbReference type="Proteomes" id="UP000290365">
    <property type="component" value="Chromosome"/>
</dbReference>
<dbReference type="RefSeq" id="WP_129892209.1">
    <property type="nucleotide sequence ID" value="NZ_CP035758.1"/>
</dbReference>
<dbReference type="InterPro" id="IPR004323">
    <property type="entry name" value="Ion_tolerance_CutA"/>
</dbReference>
<evidence type="ECO:0000256" key="1">
    <source>
        <dbReference type="ARBA" id="ARBA00010169"/>
    </source>
</evidence>
<name>A0A4P6JZ50_KTERU</name>
<dbReference type="GO" id="GO:0005507">
    <property type="term" value="F:copper ion binding"/>
    <property type="evidence" value="ECO:0007669"/>
    <property type="project" value="TreeGrafter"/>
</dbReference>
<protein>
    <submittedName>
        <fullName evidence="2">Divalent-cation tolerance protein CutA</fullName>
    </submittedName>
</protein>
<sequence>MQEFIQIITALSSEELVRKITDTLIDKRLAASVWISGPMTSTYRWQGKIESTTDWVCTINTRRELYNAVEQAIKELYPSDDLGILALPVLTGNKSYLEWITQETQNATDRSSE</sequence>
<dbReference type="PANTHER" id="PTHR23419">
    <property type="entry name" value="DIVALENT CATION TOLERANCE CUTA-RELATED"/>
    <property type="match status" value="1"/>
</dbReference>
<keyword evidence="3" id="KW-1185">Reference proteome</keyword>
<dbReference type="GO" id="GO:0010038">
    <property type="term" value="P:response to metal ion"/>
    <property type="evidence" value="ECO:0007669"/>
    <property type="project" value="InterPro"/>
</dbReference>
<comment type="similarity">
    <text evidence="1">Belongs to the CutA family.</text>
</comment>
<dbReference type="PANTHER" id="PTHR23419:SF8">
    <property type="entry name" value="FI09726P"/>
    <property type="match status" value="1"/>
</dbReference>
<reference evidence="2 3" key="1">
    <citation type="submission" date="2019-01" db="EMBL/GenBank/DDBJ databases">
        <title>Ktedonosporobacter rubrisoli SCAWS-G2.</title>
        <authorList>
            <person name="Huang Y."/>
            <person name="Yan B."/>
        </authorList>
    </citation>
    <scope>NUCLEOTIDE SEQUENCE [LARGE SCALE GENOMIC DNA]</scope>
    <source>
        <strain evidence="2 3">SCAWS-G2</strain>
    </source>
</reference>
<dbReference type="EMBL" id="CP035758">
    <property type="protein sequence ID" value="QBD81148.1"/>
    <property type="molecule type" value="Genomic_DNA"/>
</dbReference>
<dbReference type="Gene3D" id="3.30.70.120">
    <property type="match status" value="1"/>
</dbReference>